<evidence type="ECO:0000256" key="7">
    <source>
        <dbReference type="ARBA" id="ARBA00023136"/>
    </source>
</evidence>
<dbReference type="PROSITE" id="PS00211">
    <property type="entry name" value="ABC_TRANSPORTER_1"/>
    <property type="match status" value="1"/>
</dbReference>
<gene>
    <name evidence="11" type="ORF">STCU_03969</name>
    <name evidence="10" type="ORF">STCU_05269</name>
</gene>
<comment type="caution">
    <text evidence="10">The sequence shown here is derived from an EMBL/GenBank/DDBJ whole genome shotgun (WGS) entry which is preliminary data.</text>
</comment>
<evidence type="ECO:0000313" key="12">
    <source>
        <dbReference type="Proteomes" id="UP000015354"/>
    </source>
</evidence>
<dbReference type="EMBL" id="ATMH01003969">
    <property type="protein sequence ID" value="EPY30633.1"/>
    <property type="molecule type" value="Genomic_DNA"/>
</dbReference>
<dbReference type="AlphaFoldDB" id="S9UHH0"/>
<evidence type="ECO:0000259" key="9">
    <source>
        <dbReference type="PROSITE" id="PS50893"/>
    </source>
</evidence>
<dbReference type="PANTHER" id="PTHR11384">
    <property type="entry name" value="ATP-BINDING CASSETTE, SUB-FAMILY D MEMBER"/>
    <property type="match status" value="1"/>
</dbReference>
<dbReference type="GO" id="GO:0005324">
    <property type="term" value="F:long-chain fatty acid transmembrane transporter activity"/>
    <property type="evidence" value="ECO:0007669"/>
    <property type="project" value="TreeGrafter"/>
</dbReference>
<dbReference type="OrthoDB" id="422637at2759"/>
<evidence type="ECO:0000256" key="8">
    <source>
        <dbReference type="SAM" id="Phobius"/>
    </source>
</evidence>
<sequence length="621" mass="69794">MGVLSKINIKYSNFFFAAQLLILSILIRTFHGIFSKQKTRGDNEIRLNATFWRRFLPLLKICVPGVFTKETLSVGVFTTLLFLRTKLTLELAAIIGKNGKHLVQKNFKSFVYGVIDLGLLAIPGSILEVGIQYTKLMVQQQFMDNIQATLQKQYLRNNNIYTLVTQHYLDNPDHRIAQDAKLFCKELTDFFRSILKPLFDVVIFAVALSSNGGYGAPAFLVSYYVLVGTLMSVCLPNFAYLVAKSEEKEGNLRANHNQLIQHAEEVAFYGGEDIERQHADRLMKIITKHERLIKNVKWWGSLLDKLLIKYGATCIGYLVCGASVAEKKGTLDTAQLTELYLTNTQLYIPFSVAIGKLLLLRKKIGALCGSTHRVGELREVLHRLSCRETRLSLNNYIEINDSEQILFSNADIVAPDGNVILNKLTLNIQRHNNILIMGSNGSGKSAIVRALSQLWPISSGTITTPSYSTMLFLPQRAYLPPGTLRAQMVYPLIESEVQERISDEALLNYVDLIGIPHVVEREGGLDSVRNWHEVLSGGERQRIALIRVLVNNPIFAILDECTSAISQDDEVRLYAILQKAGITLVTISHREALKSIHETLLELDGTGRYQLTSLRMLSTYS</sequence>
<feature type="transmembrane region" description="Helical" evidence="8">
    <location>
        <begin position="110"/>
        <end position="131"/>
    </location>
</feature>
<evidence type="ECO:0000256" key="5">
    <source>
        <dbReference type="ARBA" id="ARBA00022840"/>
    </source>
</evidence>
<reference evidence="10 12" key="1">
    <citation type="journal article" date="2013" name="PLoS ONE">
        <title>Predicting the Proteins of Angomonas deanei, Strigomonas culicis and Their Respective Endosymbionts Reveals New Aspects of the Trypanosomatidae Family.</title>
        <authorList>
            <person name="Motta M.C."/>
            <person name="Martins A.C."/>
            <person name="de Souza S.S."/>
            <person name="Catta-Preta C.M."/>
            <person name="Silva R."/>
            <person name="Klein C.C."/>
            <person name="de Almeida L.G."/>
            <person name="de Lima Cunha O."/>
            <person name="Ciapina L.P."/>
            <person name="Brocchi M."/>
            <person name="Colabardini A.C."/>
            <person name="de Araujo Lima B."/>
            <person name="Machado C.R."/>
            <person name="de Almeida Soares C.M."/>
            <person name="Probst C.M."/>
            <person name="de Menezes C.B."/>
            <person name="Thompson C.E."/>
            <person name="Bartholomeu D.C."/>
            <person name="Gradia D.F."/>
            <person name="Pavoni D.P."/>
            <person name="Grisard E.C."/>
            <person name="Fantinatti-Garboggini F."/>
            <person name="Marchini F.K."/>
            <person name="Rodrigues-Luiz G.F."/>
            <person name="Wagner G."/>
            <person name="Goldman G.H."/>
            <person name="Fietto J.L."/>
            <person name="Elias M.C."/>
            <person name="Goldman M.H."/>
            <person name="Sagot M.F."/>
            <person name="Pereira M."/>
            <person name="Stoco P.H."/>
            <person name="de Mendonca-Neto R.P."/>
            <person name="Teixeira S.M."/>
            <person name="Maciel T.E."/>
            <person name="de Oliveira Mendes T.A."/>
            <person name="Urmenyi T.P."/>
            <person name="de Souza W."/>
            <person name="Schenkman S."/>
            <person name="de Vasconcelos A.T."/>
        </authorList>
    </citation>
    <scope>NUCLEOTIDE SEQUENCE [LARGE SCALE GENOMIC DNA]</scope>
</reference>
<dbReference type="GO" id="GO:0006635">
    <property type="term" value="P:fatty acid beta-oxidation"/>
    <property type="evidence" value="ECO:0007669"/>
    <property type="project" value="TreeGrafter"/>
</dbReference>
<keyword evidence="5 10" id="KW-0067">ATP-binding</keyword>
<dbReference type="PROSITE" id="PS50893">
    <property type="entry name" value="ABC_TRANSPORTER_2"/>
    <property type="match status" value="1"/>
</dbReference>
<evidence type="ECO:0000256" key="3">
    <source>
        <dbReference type="ARBA" id="ARBA00022692"/>
    </source>
</evidence>
<feature type="transmembrane region" description="Helical" evidence="8">
    <location>
        <begin position="222"/>
        <end position="243"/>
    </location>
</feature>
<name>S9UHH0_9TRYP</name>
<dbReference type="Pfam" id="PF00005">
    <property type="entry name" value="ABC_tran"/>
    <property type="match status" value="1"/>
</dbReference>
<dbReference type="GO" id="GO:0016887">
    <property type="term" value="F:ATP hydrolysis activity"/>
    <property type="evidence" value="ECO:0007669"/>
    <property type="project" value="InterPro"/>
</dbReference>
<dbReference type="Pfam" id="PF06472">
    <property type="entry name" value="ABC_membrane_2"/>
    <property type="match status" value="1"/>
</dbReference>
<accession>S9UHH0</accession>
<keyword evidence="6 8" id="KW-1133">Transmembrane helix</keyword>
<dbReference type="SMART" id="SM00382">
    <property type="entry name" value="AAA"/>
    <property type="match status" value="1"/>
</dbReference>
<comment type="similarity">
    <text evidence="1">Belongs to the ABC transporter superfamily. ABCD family. Peroxisomal fatty acyl CoA transporter (TC 3.A.1.203) subfamily.</text>
</comment>
<keyword evidence="4" id="KW-0547">Nucleotide-binding</keyword>
<dbReference type="GO" id="GO:0005524">
    <property type="term" value="F:ATP binding"/>
    <property type="evidence" value="ECO:0007669"/>
    <property type="project" value="UniProtKB-KW"/>
</dbReference>
<organism evidence="10 12">
    <name type="scientific">Strigomonas culicis</name>
    <dbReference type="NCBI Taxonomy" id="28005"/>
    <lineage>
        <taxon>Eukaryota</taxon>
        <taxon>Discoba</taxon>
        <taxon>Euglenozoa</taxon>
        <taxon>Kinetoplastea</taxon>
        <taxon>Metakinetoplastina</taxon>
        <taxon>Trypanosomatida</taxon>
        <taxon>Trypanosomatidae</taxon>
        <taxon>Strigomonadinae</taxon>
        <taxon>Strigomonas</taxon>
    </lineage>
</organism>
<dbReference type="InterPro" id="IPR003593">
    <property type="entry name" value="AAA+_ATPase"/>
</dbReference>
<feature type="transmembrane region" description="Helical" evidence="8">
    <location>
        <begin position="14"/>
        <end position="34"/>
    </location>
</feature>
<dbReference type="InterPro" id="IPR003439">
    <property type="entry name" value="ABC_transporter-like_ATP-bd"/>
</dbReference>
<evidence type="ECO:0000256" key="6">
    <source>
        <dbReference type="ARBA" id="ARBA00022989"/>
    </source>
</evidence>
<dbReference type="InterPro" id="IPR027417">
    <property type="entry name" value="P-loop_NTPase"/>
</dbReference>
<dbReference type="SUPFAM" id="SSF52540">
    <property type="entry name" value="P-loop containing nucleoside triphosphate hydrolases"/>
    <property type="match status" value="1"/>
</dbReference>
<keyword evidence="2" id="KW-0813">Transport</keyword>
<dbReference type="InterPro" id="IPR017871">
    <property type="entry name" value="ABC_transporter-like_CS"/>
</dbReference>
<dbReference type="GO" id="GO:0140359">
    <property type="term" value="F:ABC-type transporter activity"/>
    <property type="evidence" value="ECO:0007669"/>
    <property type="project" value="InterPro"/>
</dbReference>
<evidence type="ECO:0000256" key="2">
    <source>
        <dbReference type="ARBA" id="ARBA00022448"/>
    </source>
</evidence>
<dbReference type="GO" id="GO:0005778">
    <property type="term" value="C:peroxisomal membrane"/>
    <property type="evidence" value="ECO:0007669"/>
    <property type="project" value="TreeGrafter"/>
</dbReference>
<proteinExistence type="inferred from homology"/>
<protein>
    <submittedName>
        <fullName evidence="10">ATP-binding protein cassette, subfamily D (ALD), member 3</fullName>
    </submittedName>
</protein>
<evidence type="ECO:0000313" key="10">
    <source>
        <dbReference type="EMBL" id="EPY28164.1"/>
    </source>
</evidence>
<dbReference type="Gene3D" id="1.20.1560.10">
    <property type="entry name" value="ABC transporter type 1, transmembrane domain"/>
    <property type="match status" value="1"/>
</dbReference>
<evidence type="ECO:0000256" key="1">
    <source>
        <dbReference type="ARBA" id="ARBA00008575"/>
    </source>
</evidence>
<dbReference type="EMBL" id="ATMH01005269">
    <property type="protein sequence ID" value="EPY28164.1"/>
    <property type="molecule type" value="Genomic_DNA"/>
</dbReference>
<keyword evidence="3 8" id="KW-0812">Transmembrane</keyword>
<dbReference type="PANTHER" id="PTHR11384:SF70">
    <property type="entry name" value="TRANSPORTER, PUTATIVE-RELATED"/>
    <property type="match status" value="1"/>
</dbReference>
<dbReference type="CDD" id="cd03223">
    <property type="entry name" value="ABCD_peroxisomal_ALDP"/>
    <property type="match status" value="1"/>
</dbReference>
<keyword evidence="7 8" id="KW-0472">Membrane</keyword>
<dbReference type="GO" id="GO:0042760">
    <property type="term" value="P:very long-chain fatty acid catabolic process"/>
    <property type="evidence" value="ECO:0007669"/>
    <property type="project" value="TreeGrafter"/>
</dbReference>
<dbReference type="SUPFAM" id="SSF90123">
    <property type="entry name" value="ABC transporter transmembrane region"/>
    <property type="match status" value="1"/>
</dbReference>
<feature type="domain" description="ABC transporter" evidence="9">
    <location>
        <begin position="405"/>
        <end position="620"/>
    </location>
</feature>
<evidence type="ECO:0000313" key="11">
    <source>
        <dbReference type="EMBL" id="EPY30633.1"/>
    </source>
</evidence>
<dbReference type="InterPro" id="IPR050835">
    <property type="entry name" value="ABC_transporter_sub-D"/>
</dbReference>
<dbReference type="GO" id="GO:0007031">
    <property type="term" value="P:peroxisome organization"/>
    <property type="evidence" value="ECO:0007669"/>
    <property type="project" value="TreeGrafter"/>
</dbReference>
<feature type="transmembrane region" description="Helical" evidence="8">
    <location>
        <begin position="55"/>
        <end position="83"/>
    </location>
</feature>
<dbReference type="GO" id="GO:0015910">
    <property type="term" value="P:long-chain fatty acid import into peroxisome"/>
    <property type="evidence" value="ECO:0007669"/>
    <property type="project" value="TreeGrafter"/>
</dbReference>
<dbReference type="Gene3D" id="3.40.50.300">
    <property type="entry name" value="P-loop containing nucleotide triphosphate hydrolases"/>
    <property type="match status" value="1"/>
</dbReference>
<dbReference type="InterPro" id="IPR011527">
    <property type="entry name" value="ABC1_TM_dom"/>
</dbReference>
<keyword evidence="12" id="KW-1185">Reference proteome</keyword>
<reference evidence="10" key="2">
    <citation type="submission" date="2013-03" db="EMBL/GenBank/DDBJ databases">
        <authorList>
            <person name="Motta M.C.M."/>
            <person name="Martins A.C.A."/>
            <person name="Preta C.M.C.C."/>
            <person name="Silva R."/>
            <person name="de Souza S.S."/>
            <person name="Klein C.C."/>
            <person name="de Almeida L.G.P."/>
            <person name="Cunha O.L."/>
            <person name="Colabardini A.C."/>
            <person name="Lima B.A."/>
            <person name="Machado C.R."/>
            <person name="Soares C.M.A."/>
            <person name="de Menezes C.B.A."/>
            <person name="Bartolomeu D.C."/>
            <person name="Grisard E.C."/>
            <person name="Fantinatti-Garboggini F."/>
            <person name="Rodrigues-Luiz G.F."/>
            <person name="Wagner G."/>
            <person name="Goldman G.H."/>
            <person name="Fietto J.L.R."/>
            <person name="Ciapina L.P."/>
            <person name="Brocchi M."/>
            <person name="Elias M.C."/>
            <person name="Goldman M.H.S."/>
            <person name="Sagot M.-F."/>
            <person name="Pereira M."/>
            <person name="Stoco P.H."/>
            <person name="Teixeira S.M.R."/>
            <person name="de Mendonca-Neto R.P."/>
            <person name="Maciel T.E.F."/>
            <person name="Mendes T.A.O."/>
            <person name="Urmenyi T.P."/>
            <person name="Teixeira M.M.G."/>
            <person name="de Camargo E.F.P."/>
            <person name="de Sousa W."/>
            <person name="Schenkman S."/>
            <person name="de Vasconcelos A.T.R."/>
        </authorList>
    </citation>
    <scope>NUCLEOTIDE SEQUENCE</scope>
</reference>
<evidence type="ECO:0000256" key="4">
    <source>
        <dbReference type="ARBA" id="ARBA00022741"/>
    </source>
</evidence>
<dbReference type="InterPro" id="IPR036640">
    <property type="entry name" value="ABC1_TM_sf"/>
</dbReference>
<dbReference type="Proteomes" id="UP000015354">
    <property type="component" value="Unassembled WGS sequence"/>
</dbReference>